<proteinExistence type="predicted"/>
<dbReference type="AlphaFoldDB" id="A0A974BR93"/>
<organism evidence="1">
    <name type="scientific">Xenopus laevis</name>
    <name type="common">African clawed frog</name>
    <dbReference type="NCBI Taxonomy" id="8355"/>
    <lineage>
        <taxon>Eukaryota</taxon>
        <taxon>Metazoa</taxon>
        <taxon>Chordata</taxon>
        <taxon>Craniata</taxon>
        <taxon>Vertebrata</taxon>
        <taxon>Euteleostomi</taxon>
        <taxon>Amphibia</taxon>
        <taxon>Batrachia</taxon>
        <taxon>Anura</taxon>
        <taxon>Pipoidea</taxon>
        <taxon>Pipidae</taxon>
        <taxon>Xenopodinae</taxon>
        <taxon>Xenopus</taxon>
        <taxon>Xenopus</taxon>
    </lineage>
</organism>
<evidence type="ECO:0000313" key="1">
    <source>
        <dbReference type="EMBL" id="OCT56602.1"/>
    </source>
</evidence>
<name>A0A974BR93_XENLA</name>
<dbReference type="EMBL" id="KV467261">
    <property type="protein sequence ID" value="OCT56602.1"/>
    <property type="molecule type" value="Genomic_DNA"/>
</dbReference>
<gene>
    <name evidence="1" type="ORF">XELAEV_18004635mg</name>
</gene>
<accession>A0A974BR93</accession>
<protein>
    <submittedName>
        <fullName evidence="1">Uncharacterized protein</fullName>
    </submittedName>
</protein>
<dbReference type="Proteomes" id="UP000694892">
    <property type="component" value="Unassembled WGS sequence"/>
</dbReference>
<reference evidence="1" key="1">
    <citation type="submission" date="2016-05" db="EMBL/GenBank/DDBJ databases">
        <title>WGS assembly of Xenopus laevis.</title>
        <authorList>
            <person name="Session A."/>
            <person name="Uno Y."/>
            <person name="Kwon T."/>
            <person name="Chapman J."/>
            <person name="Toyoda A."/>
            <person name="Takahashi S."/>
            <person name="Fukui A."/>
            <person name="Hikosaka A."/>
            <person name="Putnam N."/>
            <person name="Stites J."/>
            <person name="Van Heeringen S."/>
            <person name="Quigley I."/>
            <person name="Heinz S."/>
            <person name="Hellsten U."/>
            <person name="Lyons J."/>
            <person name="Suzuki A."/>
            <person name="Kondo M."/>
            <person name="Ogino H."/>
            <person name="Ochi H."/>
            <person name="Bogdanovic O."/>
            <person name="Lister R."/>
            <person name="Georgiou G."/>
            <person name="Paranjpe S."/>
            <person name="Van Kruijsbergen I."/>
            <person name="Mozaffari S."/>
            <person name="Shu S."/>
            <person name="Schmutz J."/>
            <person name="Jenkins J."/>
            <person name="Grimwood J."/>
            <person name="Carlson J."/>
            <person name="Mitros T."/>
            <person name="Simakov O."/>
            <person name="Heald R."/>
            <person name="Miller K."/>
            <person name="Haudenschild C."/>
            <person name="Kuroki Y."/>
            <person name="Tanaka T."/>
            <person name="Michiue T."/>
            <person name="Watanabe M."/>
            <person name="Kinoshita T."/>
            <person name="Ohta Y."/>
            <person name="Mawaribuchi S."/>
            <person name="Suzuki Y."/>
            <person name="Haramoto Y."/>
            <person name="Yamamoto T."/>
            <person name="Takagi C."/>
            <person name="Kitzman J."/>
            <person name="Shendure J."/>
            <person name="Nakayama T."/>
            <person name="Izutsu Y."/>
            <person name="Robert J."/>
            <person name="Dichmann D."/>
            <person name="Flajnik M."/>
            <person name="Houston D."/>
            <person name="Marcotte E."/>
            <person name="Wallingford J."/>
            <person name="Ito Y."/>
            <person name="Asashima M."/>
            <person name="Ueno N."/>
            <person name="Matsuda Y."/>
            <person name="Jan Veenstra G."/>
            <person name="Fujiyama A."/>
            <person name="Harland R."/>
            <person name="Taira M."/>
            <person name="Rokhsar D.S."/>
        </authorList>
    </citation>
    <scope>NUCLEOTIDE SEQUENCE</scope>
    <source>
        <strain evidence="1">J</strain>
        <tissue evidence="1">Blood</tissue>
    </source>
</reference>
<sequence length="80" mass="8711">MSGGTATANPIKVLIYIIIMCGGPCRSGHATSNPACHLKIIESIEEYEYIQEGDVMIGGVMSLSLYGIRQWKTNMLACFL</sequence>